<evidence type="ECO:0000313" key="10">
    <source>
        <dbReference type="Proteomes" id="UP001302349"/>
    </source>
</evidence>
<dbReference type="EMBL" id="CP136051">
    <property type="protein sequence ID" value="WOK06701.1"/>
    <property type="molecule type" value="Genomic_DNA"/>
</dbReference>
<organism evidence="9 10">
    <name type="scientific">Imperialibacter roseus</name>
    <dbReference type="NCBI Taxonomy" id="1324217"/>
    <lineage>
        <taxon>Bacteria</taxon>
        <taxon>Pseudomonadati</taxon>
        <taxon>Bacteroidota</taxon>
        <taxon>Cytophagia</taxon>
        <taxon>Cytophagales</taxon>
        <taxon>Flammeovirgaceae</taxon>
        <taxon>Imperialibacter</taxon>
    </lineage>
</organism>
<evidence type="ECO:0000256" key="6">
    <source>
        <dbReference type="SAM" id="Phobius"/>
    </source>
</evidence>
<evidence type="ECO:0000259" key="7">
    <source>
        <dbReference type="Pfam" id="PF02687"/>
    </source>
</evidence>
<dbReference type="InterPro" id="IPR025857">
    <property type="entry name" value="MacB_PCD"/>
</dbReference>
<keyword evidence="5 6" id="KW-0472">Membrane</keyword>
<protein>
    <submittedName>
        <fullName evidence="9">ABC transporter permease</fullName>
    </submittedName>
</protein>
<accession>A0ABZ0IQ58</accession>
<dbReference type="PANTHER" id="PTHR30572">
    <property type="entry name" value="MEMBRANE COMPONENT OF TRANSPORTER-RELATED"/>
    <property type="match status" value="1"/>
</dbReference>
<evidence type="ECO:0000256" key="5">
    <source>
        <dbReference type="ARBA" id="ARBA00023136"/>
    </source>
</evidence>
<evidence type="ECO:0000256" key="2">
    <source>
        <dbReference type="ARBA" id="ARBA00022475"/>
    </source>
</evidence>
<dbReference type="InterPro" id="IPR050250">
    <property type="entry name" value="Macrolide_Exporter_MacB"/>
</dbReference>
<dbReference type="Pfam" id="PF02687">
    <property type="entry name" value="FtsX"/>
    <property type="match status" value="2"/>
</dbReference>
<evidence type="ECO:0000313" key="9">
    <source>
        <dbReference type="EMBL" id="WOK06701.1"/>
    </source>
</evidence>
<evidence type="ECO:0000256" key="1">
    <source>
        <dbReference type="ARBA" id="ARBA00004651"/>
    </source>
</evidence>
<name>A0ABZ0IQ58_9BACT</name>
<keyword evidence="10" id="KW-1185">Reference proteome</keyword>
<feature type="domain" description="ABC3 transporter permease C-terminal" evidence="7">
    <location>
        <begin position="276"/>
        <end position="393"/>
    </location>
</feature>
<proteinExistence type="predicted"/>
<sequence>MIQDHLKVSFRNLRKYRAYTLINLLGLSLGIAASVLLFLVVRFERSFDNFHANSAQLYVVGESEAGGKPYFQSKVPLAPKLKEGLPEVVLSTRYGGWDSPWLETNNGRVHEVIKLVDPDFALMFDFKVKEGDFQQTLSTKDQLAITETVAKKLFGFEPAVGRQVQESQSKKTWLVGAVLEDLPSNSSMQFDVLTGWDNRPEWLRDPEMANWYITFMPAFAMLESGVTPEKIDDKLAKIVADNFANKQQDIAIALLPLAAYRTVDTDNASIVNLLAIVAVIIVSIASVNFINMATAQALVRIREVTIRKVLGSNRRQLISQFIIESLMVNFLAAALAWLVVYLMLPGLEERFSIELQLTTLDYFNLIGVSLMFVFCVGLLSGLFPSFYATSIKPKEGLNGAGSVGKSGDVVRKSLLVFQFAASFFMMAGTLVVWKQIQFMKEQDLNFADDQLLAISVNSENFSDSEKALKRIKLWQDDYKAVPGVGSVSFGYNVPGRYWDNYNRLTDKDDTQNGLHMKQAYVADNYFETLGVKFVEGRSFDRTLASDSNAAVINKMAMEALGWESIEGKYLCDGGEAGCTLVKVVGVTEDFHYQSLKNDIEPLMHYPIQDFFNFVVIRFEPGKTQEVLARVEADWRELQSYEGLDYFFVDQEFAAMYAEQERIGFSAALFSILALIIASLGLFSVASFMIRRKRKEISIRKVMGASLSELAVSLTKGYLLLVAIAFVIAIPAAYYLMDNFLQGFAYHIALDPAIFVAAGGLVLLFALISVGLIVLRAAKENPVLALRDE</sequence>
<keyword evidence="4 6" id="KW-1133">Transmembrane helix</keyword>
<feature type="transmembrane region" description="Helical" evidence="6">
    <location>
        <begin position="21"/>
        <end position="41"/>
    </location>
</feature>
<feature type="transmembrane region" description="Helical" evidence="6">
    <location>
        <begin position="662"/>
        <end position="689"/>
    </location>
</feature>
<evidence type="ECO:0000256" key="3">
    <source>
        <dbReference type="ARBA" id="ARBA00022692"/>
    </source>
</evidence>
<dbReference type="InterPro" id="IPR003838">
    <property type="entry name" value="ABC3_permease_C"/>
</dbReference>
<feature type="transmembrane region" description="Helical" evidence="6">
    <location>
        <begin position="753"/>
        <end position="774"/>
    </location>
</feature>
<keyword evidence="2" id="KW-1003">Cell membrane</keyword>
<feature type="transmembrane region" description="Helical" evidence="6">
    <location>
        <begin position="414"/>
        <end position="433"/>
    </location>
</feature>
<feature type="transmembrane region" description="Helical" evidence="6">
    <location>
        <begin position="273"/>
        <end position="301"/>
    </location>
</feature>
<feature type="transmembrane region" description="Helical" evidence="6">
    <location>
        <begin position="709"/>
        <end position="733"/>
    </location>
</feature>
<dbReference type="Pfam" id="PF12704">
    <property type="entry name" value="MacB_PCD"/>
    <property type="match status" value="1"/>
</dbReference>
<evidence type="ECO:0000259" key="8">
    <source>
        <dbReference type="Pfam" id="PF12704"/>
    </source>
</evidence>
<dbReference type="PANTHER" id="PTHR30572:SF18">
    <property type="entry name" value="ABC-TYPE MACROLIDE FAMILY EXPORT SYSTEM PERMEASE COMPONENT 2"/>
    <property type="match status" value="1"/>
</dbReference>
<feature type="transmembrane region" description="Helical" evidence="6">
    <location>
        <begin position="321"/>
        <end position="342"/>
    </location>
</feature>
<dbReference type="RefSeq" id="WP_317489407.1">
    <property type="nucleotide sequence ID" value="NZ_CP136051.1"/>
</dbReference>
<comment type="subcellular location">
    <subcellularLocation>
        <location evidence="1">Cell membrane</location>
        <topology evidence="1">Multi-pass membrane protein</topology>
    </subcellularLocation>
</comment>
<keyword evidence="3 6" id="KW-0812">Transmembrane</keyword>
<feature type="transmembrane region" description="Helical" evidence="6">
    <location>
        <begin position="362"/>
        <end position="383"/>
    </location>
</feature>
<evidence type="ECO:0000256" key="4">
    <source>
        <dbReference type="ARBA" id="ARBA00022989"/>
    </source>
</evidence>
<feature type="domain" description="MacB-like periplasmic core" evidence="8">
    <location>
        <begin position="20"/>
        <end position="236"/>
    </location>
</feature>
<dbReference type="Proteomes" id="UP001302349">
    <property type="component" value="Chromosome"/>
</dbReference>
<gene>
    <name evidence="9" type="ORF">RT717_26880</name>
</gene>
<reference evidence="9 10" key="1">
    <citation type="journal article" date="2023" name="Microbiol. Resour. Announc.">
        <title>Complete Genome Sequence of Imperialibacter roseus strain P4T.</title>
        <authorList>
            <person name="Tizabi D.R."/>
            <person name="Bachvaroff T."/>
            <person name="Hill R.T."/>
        </authorList>
    </citation>
    <scope>NUCLEOTIDE SEQUENCE [LARGE SCALE GENOMIC DNA]</scope>
    <source>
        <strain evidence="9 10">P4T</strain>
    </source>
</reference>
<feature type="domain" description="ABC3 transporter permease C-terminal" evidence="7">
    <location>
        <begin position="668"/>
        <end position="781"/>
    </location>
</feature>